<accession>A0A9P3LS62</accession>
<dbReference type="EMBL" id="BQFW01000001">
    <property type="protein sequence ID" value="GJJ68422.1"/>
    <property type="molecule type" value="Genomic_DNA"/>
</dbReference>
<sequence length="111" mass="12539">MVPRLVSWEVFRELFEGGANSLQALESLEITGLRIDEIEESYLNTQHLTQPQQVPSKVRRLTFNGLFGNNKQLLLTVLDLFPNVENLAGANMRTLLDYSPPNKAPAFIPRS</sequence>
<gene>
    <name evidence="1" type="ORF">EMPS_00768</name>
</gene>
<reference evidence="1" key="2">
    <citation type="journal article" date="2022" name="Microbiol. Resour. Announc.">
        <title>Whole-Genome Sequence of Entomortierella parvispora E1425, a Mucoromycotan Fungus Associated with Burkholderiaceae-Related Endosymbiotic Bacteria.</title>
        <authorList>
            <person name="Herlambang A."/>
            <person name="Guo Y."/>
            <person name="Takashima Y."/>
            <person name="Narisawa K."/>
            <person name="Ohta H."/>
            <person name="Nishizawa T."/>
        </authorList>
    </citation>
    <scope>NUCLEOTIDE SEQUENCE</scope>
    <source>
        <strain evidence="1">E1425</strain>
    </source>
</reference>
<name>A0A9P3LS62_9FUNG</name>
<proteinExistence type="predicted"/>
<comment type="caution">
    <text evidence="1">The sequence shown here is derived from an EMBL/GenBank/DDBJ whole genome shotgun (WGS) entry which is preliminary data.</text>
</comment>
<dbReference type="AlphaFoldDB" id="A0A9P3LS62"/>
<protein>
    <submittedName>
        <fullName evidence="1">Uncharacterized protein</fullName>
    </submittedName>
</protein>
<organism evidence="1 2">
    <name type="scientific">Entomortierella parvispora</name>
    <dbReference type="NCBI Taxonomy" id="205924"/>
    <lineage>
        <taxon>Eukaryota</taxon>
        <taxon>Fungi</taxon>
        <taxon>Fungi incertae sedis</taxon>
        <taxon>Mucoromycota</taxon>
        <taxon>Mortierellomycotina</taxon>
        <taxon>Mortierellomycetes</taxon>
        <taxon>Mortierellales</taxon>
        <taxon>Mortierellaceae</taxon>
        <taxon>Entomortierella</taxon>
    </lineage>
</organism>
<reference evidence="1" key="1">
    <citation type="submission" date="2021-11" db="EMBL/GenBank/DDBJ databases">
        <authorList>
            <person name="Herlambang A."/>
            <person name="Guo Y."/>
            <person name="Takashima Y."/>
            <person name="Nishizawa T."/>
        </authorList>
    </citation>
    <scope>NUCLEOTIDE SEQUENCE</scope>
    <source>
        <strain evidence="1">E1425</strain>
    </source>
</reference>
<keyword evidence="2" id="KW-1185">Reference proteome</keyword>
<dbReference type="Proteomes" id="UP000827284">
    <property type="component" value="Unassembled WGS sequence"/>
</dbReference>
<evidence type="ECO:0000313" key="1">
    <source>
        <dbReference type="EMBL" id="GJJ68422.1"/>
    </source>
</evidence>
<evidence type="ECO:0000313" key="2">
    <source>
        <dbReference type="Proteomes" id="UP000827284"/>
    </source>
</evidence>